<proteinExistence type="predicted"/>
<dbReference type="AlphaFoldDB" id="A0A0N9HZV2"/>
<dbReference type="KEGG" id="kphy:AOZ06_22295"/>
<feature type="region of interest" description="Disordered" evidence="1">
    <location>
        <begin position="1"/>
        <end position="55"/>
    </location>
</feature>
<organism evidence="2 3">
    <name type="scientific">Kibdelosporangium phytohabitans</name>
    <dbReference type="NCBI Taxonomy" id="860235"/>
    <lineage>
        <taxon>Bacteria</taxon>
        <taxon>Bacillati</taxon>
        <taxon>Actinomycetota</taxon>
        <taxon>Actinomycetes</taxon>
        <taxon>Pseudonocardiales</taxon>
        <taxon>Pseudonocardiaceae</taxon>
        <taxon>Kibdelosporangium</taxon>
    </lineage>
</organism>
<accession>A0A0N9HZV2</accession>
<evidence type="ECO:0000256" key="1">
    <source>
        <dbReference type="SAM" id="MobiDB-lite"/>
    </source>
</evidence>
<keyword evidence="3" id="KW-1185">Reference proteome</keyword>
<dbReference type="STRING" id="860235.AOZ06_22295"/>
<evidence type="ECO:0000313" key="3">
    <source>
        <dbReference type="Proteomes" id="UP000063699"/>
    </source>
</evidence>
<sequence>MITSYPVEPTLSTGPGSPHRRRPARTGDVRAGAASDPVDGGWGRGGRLPDGDEDYEELATGFGEAVGSRTVTGVPRRGTWVQLTRSAEEVWCLSLYCQDIPPDQATIGQLSRDVRAIAADARPSVVREVHNPAGEDDS</sequence>
<evidence type="ECO:0000313" key="2">
    <source>
        <dbReference type="EMBL" id="ALG09275.1"/>
    </source>
</evidence>
<dbReference type="EMBL" id="CP012752">
    <property type="protein sequence ID" value="ALG09275.1"/>
    <property type="molecule type" value="Genomic_DNA"/>
</dbReference>
<name>A0A0N9HZV2_9PSEU</name>
<gene>
    <name evidence="2" type="ORF">AOZ06_22295</name>
</gene>
<dbReference type="Proteomes" id="UP000063699">
    <property type="component" value="Chromosome"/>
</dbReference>
<dbReference type="RefSeq" id="WP_054291179.1">
    <property type="nucleotide sequence ID" value="NZ_CP012752.1"/>
</dbReference>
<reference evidence="2 3" key="1">
    <citation type="submission" date="2015-07" db="EMBL/GenBank/DDBJ databases">
        <title>Genome sequencing of Kibdelosporangium phytohabitans.</title>
        <authorList>
            <person name="Qin S."/>
            <person name="Xing K."/>
        </authorList>
    </citation>
    <scope>NUCLEOTIDE SEQUENCE [LARGE SCALE GENOMIC DNA]</scope>
    <source>
        <strain evidence="2 3">KLBMP1111</strain>
    </source>
</reference>
<protein>
    <submittedName>
        <fullName evidence="2">Uncharacterized protein</fullName>
    </submittedName>
</protein>